<sequence length="115" mass="13187">MQKLDGCSKNREILIIVPGTMSKVPKAALSLKQFMLRQEVLKLYRTIFRTIRQVPDASSRRELRDWARADFRNNKNQTDELAIKMLLQHGNRNLKELQTSLDLSGTGNSSDGKRS</sequence>
<comment type="subcellular location">
    <subcellularLocation>
        <location evidence="1">Mitochondrion</location>
    </subcellularLocation>
</comment>
<evidence type="ECO:0000313" key="9">
    <source>
        <dbReference type="Proteomes" id="UP000075886"/>
    </source>
</evidence>
<protein>
    <recommendedName>
        <fullName evidence="5">LYR motif-containing protein 2</fullName>
    </recommendedName>
</protein>
<dbReference type="InterPro" id="IPR008011">
    <property type="entry name" value="Complex1_LYR_dom"/>
</dbReference>
<dbReference type="GO" id="GO:0005739">
    <property type="term" value="C:mitochondrion"/>
    <property type="evidence" value="ECO:0007669"/>
    <property type="project" value="UniProtKB-SubCell"/>
</dbReference>
<dbReference type="EnsemblMetazoa" id="AFAF008423-RA">
    <property type="protein sequence ID" value="AFAF008423-PA"/>
    <property type="gene ID" value="AFAF008423"/>
</dbReference>
<name>A0A182QEB6_9DIPT</name>
<comment type="similarity">
    <text evidence="2">Belongs to the complex I LYR family.</text>
</comment>
<accession>A0A182QEB6</accession>
<keyword evidence="4" id="KW-0496">Mitochondrion</keyword>
<dbReference type="PANTHER" id="PTHR13675:SF0">
    <property type="entry name" value="LYR MOTIF-CONTAINING PROTEIN 2"/>
    <property type="match status" value="1"/>
</dbReference>
<dbReference type="Pfam" id="PF05347">
    <property type="entry name" value="Complex1_LYR"/>
    <property type="match status" value="1"/>
</dbReference>
<dbReference type="CDD" id="cd20262">
    <property type="entry name" value="Complex1_LYR_LYRM2"/>
    <property type="match status" value="1"/>
</dbReference>
<feature type="domain" description="Complex 1 LYR protein" evidence="7">
    <location>
        <begin position="38"/>
        <end position="96"/>
    </location>
</feature>
<evidence type="ECO:0000313" key="8">
    <source>
        <dbReference type="EnsemblMetazoa" id="AFAF008423-PA"/>
    </source>
</evidence>
<reference evidence="9" key="1">
    <citation type="submission" date="2014-01" db="EMBL/GenBank/DDBJ databases">
        <title>The Genome Sequence of Anopheles farauti FAR1 (V2).</title>
        <authorList>
            <consortium name="The Broad Institute Genomics Platform"/>
            <person name="Neafsey D.E."/>
            <person name="Besansky N."/>
            <person name="Howell P."/>
            <person name="Walton C."/>
            <person name="Young S.K."/>
            <person name="Zeng Q."/>
            <person name="Gargeya S."/>
            <person name="Fitzgerald M."/>
            <person name="Haas B."/>
            <person name="Abouelleil A."/>
            <person name="Allen A.W."/>
            <person name="Alvarado L."/>
            <person name="Arachchi H.M."/>
            <person name="Berlin A.M."/>
            <person name="Chapman S.B."/>
            <person name="Gainer-Dewar J."/>
            <person name="Goldberg J."/>
            <person name="Griggs A."/>
            <person name="Gujja S."/>
            <person name="Hansen M."/>
            <person name="Howarth C."/>
            <person name="Imamovic A."/>
            <person name="Ireland A."/>
            <person name="Larimer J."/>
            <person name="McCowan C."/>
            <person name="Murphy C."/>
            <person name="Pearson M."/>
            <person name="Poon T.W."/>
            <person name="Priest M."/>
            <person name="Roberts A."/>
            <person name="Saif S."/>
            <person name="Shea T."/>
            <person name="Sisk P."/>
            <person name="Sykes S."/>
            <person name="Wortman J."/>
            <person name="Nusbaum C."/>
            <person name="Birren B."/>
        </authorList>
    </citation>
    <scope>NUCLEOTIDE SEQUENCE [LARGE SCALE GENOMIC DNA]</scope>
    <source>
        <strain evidence="9">FAR1</strain>
    </source>
</reference>
<evidence type="ECO:0000256" key="6">
    <source>
        <dbReference type="ARBA" id="ARBA00044735"/>
    </source>
</evidence>
<dbReference type="Proteomes" id="UP000075886">
    <property type="component" value="Unassembled WGS sequence"/>
</dbReference>
<keyword evidence="3" id="KW-0809">Transit peptide</keyword>
<dbReference type="EMBL" id="AXCN02002128">
    <property type="status" value="NOT_ANNOTATED_CDS"/>
    <property type="molecule type" value="Genomic_DNA"/>
</dbReference>
<keyword evidence="9" id="KW-1185">Reference proteome</keyword>
<dbReference type="AlphaFoldDB" id="A0A182QEB6"/>
<dbReference type="InterPro" id="IPR045293">
    <property type="entry name" value="Complex1_LYR_LYRM2"/>
</dbReference>
<dbReference type="VEuPathDB" id="VectorBase:AFAF008423"/>
<evidence type="ECO:0000256" key="4">
    <source>
        <dbReference type="ARBA" id="ARBA00023128"/>
    </source>
</evidence>
<evidence type="ECO:0000259" key="7">
    <source>
        <dbReference type="Pfam" id="PF05347"/>
    </source>
</evidence>
<evidence type="ECO:0000256" key="2">
    <source>
        <dbReference type="ARBA" id="ARBA00009508"/>
    </source>
</evidence>
<dbReference type="PANTHER" id="PTHR13675">
    <property type="entry name" value="LYR MOTIF-CONTAINING PROTEIN 2"/>
    <property type="match status" value="1"/>
</dbReference>
<evidence type="ECO:0000256" key="1">
    <source>
        <dbReference type="ARBA" id="ARBA00004173"/>
    </source>
</evidence>
<organism evidence="8 9">
    <name type="scientific">Anopheles farauti</name>
    <dbReference type="NCBI Taxonomy" id="69004"/>
    <lineage>
        <taxon>Eukaryota</taxon>
        <taxon>Metazoa</taxon>
        <taxon>Ecdysozoa</taxon>
        <taxon>Arthropoda</taxon>
        <taxon>Hexapoda</taxon>
        <taxon>Insecta</taxon>
        <taxon>Pterygota</taxon>
        <taxon>Neoptera</taxon>
        <taxon>Endopterygota</taxon>
        <taxon>Diptera</taxon>
        <taxon>Nematocera</taxon>
        <taxon>Culicoidea</taxon>
        <taxon>Culicidae</taxon>
        <taxon>Anophelinae</taxon>
        <taxon>Anopheles</taxon>
    </lineage>
</organism>
<reference evidence="8" key="2">
    <citation type="submission" date="2020-05" db="UniProtKB">
        <authorList>
            <consortium name="EnsemblMetazoa"/>
        </authorList>
    </citation>
    <scope>IDENTIFICATION</scope>
    <source>
        <strain evidence="8">FAR1</strain>
    </source>
</reference>
<evidence type="ECO:0000256" key="5">
    <source>
        <dbReference type="ARBA" id="ARBA00026235"/>
    </source>
</evidence>
<evidence type="ECO:0000256" key="3">
    <source>
        <dbReference type="ARBA" id="ARBA00022946"/>
    </source>
</evidence>
<comment type="function">
    <text evidence="6">Involved in efficient integration of the N-module into mitochondrial respiratory chain complex I.</text>
</comment>
<proteinExistence type="inferred from homology"/>